<reference evidence="2" key="1">
    <citation type="journal article" date="2022" name="Int. J. Mol. Sci.">
        <title>Draft Genome of Tanacetum Coccineum: Genomic Comparison of Closely Related Tanacetum-Family Plants.</title>
        <authorList>
            <person name="Yamashiro T."/>
            <person name="Shiraishi A."/>
            <person name="Nakayama K."/>
            <person name="Satake H."/>
        </authorList>
    </citation>
    <scope>NUCLEOTIDE SEQUENCE</scope>
</reference>
<feature type="coiled-coil region" evidence="1">
    <location>
        <begin position="58"/>
        <end position="144"/>
    </location>
</feature>
<comment type="caution">
    <text evidence="2">The sequence shown here is derived from an EMBL/GenBank/DDBJ whole genome shotgun (WGS) entry which is preliminary data.</text>
</comment>
<dbReference type="Proteomes" id="UP001151760">
    <property type="component" value="Unassembled WGS sequence"/>
</dbReference>
<evidence type="ECO:0000256" key="1">
    <source>
        <dbReference type="SAM" id="Coils"/>
    </source>
</evidence>
<reference evidence="2" key="2">
    <citation type="submission" date="2022-01" db="EMBL/GenBank/DDBJ databases">
        <authorList>
            <person name="Yamashiro T."/>
            <person name="Shiraishi A."/>
            <person name="Satake H."/>
            <person name="Nakayama K."/>
        </authorList>
    </citation>
    <scope>NUCLEOTIDE SEQUENCE</scope>
</reference>
<protein>
    <submittedName>
        <fullName evidence="2">Uncharacterized protein</fullName>
    </submittedName>
</protein>
<evidence type="ECO:0000313" key="3">
    <source>
        <dbReference type="Proteomes" id="UP001151760"/>
    </source>
</evidence>
<keyword evidence="3" id="KW-1185">Reference proteome</keyword>
<name>A0ABQ5IN49_9ASTR</name>
<evidence type="ECO:0000313" key="2">
    <source>
        <dbReference type="EMBL" id="GJU00719.1"/>
    </source>
</evidence>
<gene>
    <name evidence="2" type="ORF">Tco_1111057</name>
</gene>
<keyword evidence="1" id="KW-0175">Coiled coil</keyword>
<proteinExistence type="predicted"/>
<organism evidence="2 3">
    <name type="scientific">Tanacetum coccineum</name>
    <dbReference type="NCBI Taxonomy" id="301880"/>
    <lineage>
        <taxon>Eukaryota</taxon>
        <taxon>Viridiplantae</taxon>
        <taxon>Streptophyta</taxon>
        <taxon>Embryophyta</taxon>
        <taxon>Tracheophyta</taxon>
        <taxon>Spermatophyta</taxon>
        <taxon>Magnoliopsida</taxon>
        <taxon>eudicotyledons</taxon>
        <taxon>Gunneridae</taxon>
        <taxon>Pentapetalae</taxon>
        <taxon>asterids</taxon>
        <taxon>campanulids</taxon>
        <taxon>Asterales</taxon>
        <taxon>Asteraceae</taxon>
        <taxon>Asteroideae</taxon>
        <taxon>Anthemideae</taxon>
        <taxon>Anthemidinae</taxon>
        <taxon>Tanacetum</taxon>
    </lineage>
</organism>
<accession>A0ABQ5IN49</accession>
<dbReference type="EMBL" id="BQNB010020891">
    <property type="protein sequence ID" value="GJU00719.1"/>
    <property type="molecule type" value="Genomic_DNA"/>
</dbReference>
<sequence length="148" mass="17708">MRGSLCDFSVSTDEPKFQLFYTFGFDQIQPPQQFDNHQPQEIPEVIPFTESKEWIETKNELYKMMEAYTERMNQQREQEAILEQELTAQREQELLKQVAQEKQVPSLYSIFHQLIEEMCGTKASAEQKQKLEEMMLELLELCREKELY</sequence>